<evidence type="ECO:0000256" key="2">
    <source>
        <dbReference type="ARBA" id="ARBA00004123"/>
    </source>
</evidence>
<sequence length="246" mass="27958">MSSPLFSPVSSQTTIFRIRRKRTADPHEAVVVCPKKVRQEQKGCARVAPFFIRLSKTHDQPDVSGIGIPDDVEVNVVDVDPEHTSMQDCKDIEMNSNVAEISSLLASLCGAVGEGAQPEQKDEKRFTDQITLNGVPMCSTSASKNDYVYDFYWTDKCDVFEPSIMEVRLAKDEEVEYYMNEDTDSITEADDDSDSNAENNWRNDYPDEDEGKDRRFSDNLDGEIDESDNSSEEECEYDDYDEFDFL</sequence>
<evidence type="ECO:0000256" key="7">
    <source>
        <dbReference type="ARBA" id="ARBA00022490"/>
    </source>
</evidence>
<keyword evidence="13" id="KW-1185">Reference proteome</keyword>
<proteinExistence type="inferred from homology"/>
<accession>A0ABD6E8P9</accession>
<dbReference type="GO" id="GO:0005737">
    <property type="term" value="C:cytoplasm"/>
    <property type="evidence" value="ECO:0007669"/>
    <property type="project" value="UniProtKB-SubCell"/>
</dbReference>
<dbReference type="EMBL" id="JBGFUD010001563">
    <property type="protein sequence ID" value="MFH4976448.1"/>
    <property type="molecule type" value="Genomic_DNA"/>
</dbReference>
<comment type="similarity">
    <text evidence="4">Belongs to the IWR1/SLC7A6OS family.</text>
</comment>
<evidence type="ECO:0000313" key="13">
    <source>
        <dbReference type="Proteomes" id="UP001608902"/>
    </source>
</evidence>
<feature type="compositionally biased region" description="Acidic residues" evidence="10">
    <location>
        <begin position="183"/>
        <end position="195"/>
    </location>
</feature>
<dbReference type="AlphaFoldDB" id="A0ABD6E8P9"/>
<dbReference type="InterPro" id="IPR013883">
    <property type="entry name" value="TF_Iwr1_dom"/>
</dbReference>
<evidence type="ECO:0000256" key="10">
    <source>
        <dbReference type="SAM" id="MobiDB-lite"/>
    </source>
</evidence>
<dbReference type="InterPro" id="IPR040218">
    <property type="entry name" value="SLC7A6OS"/>
</dbReference>
<keyword evidence="8" id="KW-0653">Protein transport</keyword>
<evidence type="ECO:0000256" key="3">
    <source>
        <dbReference type="ARBA" id="ARBA00004496"/>
    </source>
</evidence>
<evidence type="ECO:0000256" key="6">
    <source>
        <dbReference type="ARBA" id="ARBA00022448"/>
    </source>
</evidence>
<evidence type="ECO:0000256" key="1">
    <source>
        <dbReference type="ARBA" id="ARBA00003202"/>
    </source>
</evidence>
<dbReference type="Proteomes" id="UP001608902">
    <property type="component" value="Unassembled WGS sequence"/>
</dbReference>
<keyword evidence="7" id="KW-0963">Cytoplasm</keyword>
<evidence type="ECO:0000256" key="5">
    <source>
        <dbReference type="ARBA" id="ARBA00017036"/>
    </source>
</evidence>
<evidence type="ECO:0000313" key="12">
    <source>
        <dbReference type="EMBL" id="MFH4976448.1"/>
    </source>
</evidence>
<dbReference type="PANTHER" id="PTHR31196:SF2">
    <property type="entry name" value="RNA POLYMERASE II NUCLEAR LOCALIZATION PROTEIN SLC7A6OS-RELATED"/>
    <property type="match status" value="1"/>
</dbReference>
<comment type="function">
    <text evidence="1">Directs RNA polymerase II nuclear import.</text>
</comment>
<keyword evidence="6" id="KW-0813">Transport</keyword>
<organism evidence="12 13">
    <name type="scientific">Gnathostoma spinigerum</name>
    <dbReference type="NCBI Taxonomy" id="75299"/>
    <lineage>
        <taxon>Eukaryota</taxon>
        <taxon>Metazoa</taxon>
        <taxon>Ecdysozoa</taxon>
        <taxon>Nematoda</taxon>
        <taxon>Chromadorea</taxon>
        <taxon>Rhabditida</taxon>
        <taxon>Spirurina</taxon>
        <taxon>Gnathostomatomorpha</taxon>
        <taxon>Gnathostomatoidea</taxon>
        <taxon>Gnathostomatidae</taxon>
        <taxon>Gnathostoma</taxon>
    </lineage>
</organism>
<feature type="domain" description="Transcription factor Iwr1" evidence="11">
    <location>
        <begin position="145"/>
        <end position="209"/>
    </location>
</feature>
<protein>
    <recommendedName>
        <fullName evidence="5">Probable RNA polymerase II nuclear localization protein SLC7A6OS</fullName>
    </recommendedName>
</protein>
<dbReference type="Pfam" id="PF08574">
    <property type="entry name" value="Iwr1"/>
    <property type="match status" value="1"/>
</dbReference>
<keyword evidence="9" id="KW-0539">Nucleus</keyword>
<evidence type="ECO:0000256" key="9">
    <source>
        <dbReference type="ARBA" id="ARBA00023242"/>
    </source>
</evidence>
<dbReference type="GO" id="GO:0005634">
    <property type="term" value="C:nucleus"/>
    <property type="evidence" value="ECO:0007669"/>
    <property type="project" value="UniProtKB-SubCell"/>
</dbReference>
<reference evidence="12 13" key="1">
    <citation type="submission" date="2024-08" db="EMBL/GenBank/DDBJ databases">
        <title>Gnathostoma spinigerum genome.</title>
        <authorList>
            <person name="Gonzalez-Bertolin B."/>
            <person name="Monzon S."/>
            <person name="Zaballos A."/>
            <person name="Jimenez P."/>
            <person name="Dekumyoy P."/>
            <person name="Varona S."/>
            <person name="Cuesta I."/>
            <person name="Sumanam S."/>
            <person name="Adisakwattana P."/>
            <person name="Gasser R.B."/>
            <person name="Hernandez-Gonzalez A."/>
            <person name="Young N.D."/>
            <person name="Perteguer M.J."/>
        </authorList>
    </citation>
    <scope>NUCLEOTIDE SEQUENCE [LARGE SCALE GENOMIC DNA]</scope>
    <source>
        <strain evidence="12">AL3</strain>
        <tissue evidence="12">Liver</tissue>
    </source>
</reference>
<dbReference type="GO" id="GO:0015031">
    <property type="term" value="P:protein transport"/>
    <property type="evidence" value="ECO:0007669"/>
    <property type="project" value="UniProtKB-KW"/>
</dbReference>
<name>A0ABD6E8P9_9BILA</name>
<evidence type="ECO:0000256" key="4">
    <source>
        <dbReference type="ARBA" id="ARBA00010218"/>
    </source>
</evidence>
<feature type="region of interest" description="Disordered" evidence="10">
    <location>
        <begin position="183"/>
        <end position="246"/>
    </location>
</feature>
<comment type="subcellular location">
    <subcellularLocation>
        <location evidence="3">Cytoplasm</location>
    </subcellularLocation>
    <subcellularLocation>
        <location evidence="2">Nucleus</location>
    </subcellularLocation>
</comment>
<gene>
    <name evidence="12" type="ORF">AB6A40_003157</name>
</gene>
<dbReference type="PANTHER" id="PTHR31196">
    <property type="entry name" value="RNA POLYMERASE II NUCLEAR LOCALIZATION PROTEIN SLC7A6OS-RELATED"/>
    <property type="match status" value="1"/>
</dbReference>
<evidence type="ECO:0000259" key="11">
    <source>
        <dbReference type="Pfam" id="PF08574"/>
    </source>
</evidence>
<comment type="caution">
    <text evidence="12">The sequence shown here is derived from an EMBL/GenBank/DDBJ whole genome shotgun (WGS) entry which is preliminary data.</text>
</comment>
<evidence type="ECO:0000256" key="8">
    <source>
        <dbReference type="ARBA" id="ARBA00022927"/>
    </source>
</evidence>
<feature type="compositionally biased region" description="Acidic residues" evidence="10">
    <location>
        <begin position="220"/>
        <end position="246"/>
    </location>
</feature>